<feature type="compositionally biased region" description="Basic and acidic residues" evidence="2">
    <location>
        <begin position="442"/>
        <end position="475"/>
    </location>
</feature>
<evidence type="ECO:0000313" key="3">
    <source>
        <dbReference type="EMBL" id="CAF0765515.1"/>
    </source>
</evidence>
<proteinExistence type="predicted"/>
<dbReference type="InterPro" id="IPR039646">
    <property type="entry name" value="ZNHIT2"/>
</dbReference>
<evidence type="ECO:0000313" key="5">
    <source>
        <dbReference type="Proteomes" id="UP000663829"/>
    </source>
</evidence>
<comment type="caution">
    <text evidence="3">The sequence shown here is derived from an EMBL/GenBank/DDBJ whole genome shotgun (WGS) entry which is preliminary data.</text>
</comment>
<dbReference type="PANTHER" id="PTHR15555">
    <property type="entry name" value="ZINC FINGER HIT DOMAIN CONTAINING PROTEIN 2 PROTEIN FON -RELATED"/>
    <property type="match status" value="1"/>
</dbReference>
<dbReference type="AlphaFoldDB" id="A0A813QC00"/>
<dbReference type="InterPro" id="IPR028039">
    <property type="entry name" value="CCDC32"/>
</dbReference>
<dbReference type="EMBL" id="CAJOBC010000157">
    <property type="protein sequence ID" value="CAF3546824.1"/>
    <property type="molecule type" value="Genomic_DNA"/>
</dbReference>
<dbReference type="Proteomes" id="UP000663829">
    <property type="component" value="Unassembled WGS sequence"/>
</dbReference>
<evidence type="ECO:0008006" key="6">
    <source>
        <dbReference type="Google" id="ProtNLM"/>
    </source>
</evidence>
<dbReference type="OrthoDB" id="414863at2759"/>
<evidence type="ECO:0000313" key="4">
    <source>
        <dbReference type="EMBL" id="CAF3546824.1"/>
    </source>
</evidence>
<sequence>MSDIIVSFTSCSGRFRHELPLTIHSLLSQTILPKEIRLYLSTSDRNLTNKSIIKQDLINIDHSMVISELYNKLVHIYFVPDRGPATKFMSILEEYDKSNRSSSTQLIFVCDDDHYYQPHMLATLLFYNRLFKNDTIGFRGWRIRDDLIWGVIGKPEGYYHIIDSSNILQPYRVGIVTANWGYLIQPKFFDKHIYSDYNNLTERISLVDDIWINAHLARRHIARYVVPSCCYHLSITKLRVLDTKLSNKQLSRAQANNNALKYFRQYWEKNLYYKFDGINHPVYAQWYKQVYKTIIFKENSVKKIPELTEDWPGHAGFTVNAMKYYSRAKNNLFMQSSEEFVAKLEAKLERIRGTKTNNKNLSGKQFVEELKAKREDINRHFLTSDREEDHQLDPIVDEPAVWNKIEPEQPCTTEELLNLVENDYLDSKAKNDIEEENKTIAIEKQHPESMDEHQSGNDTNFIKERIRDILKRQREEYDDDDDNENKEGNDSDDPELDELFSHVFPSATSDEYRESLANEEEDDHISDEESDDRENNYDNDESEQNESLYDELLHNNNENIDHLWNCLTNDEKAEFDKMINDGRISCLLNDYKPWKPWWLYRCPLLTDISSTINNASDSVSDEIPNRTPLIIESIIPLPSLTSILPHVHVRFDLFEILFSYVFICVRYRGDHQSYSNDAGSEFFYLASRHLNTSHQQQSAISGETTSVLNERITLLRQHLNHMPPMCRISQKFFIDLLKDIIAILHGPYKKQSSAYVTSALSDIKRFLTKLIEDQRKPTPAATTIDEVEQDESEKSKRLSISNVFHMHKKNDQTKQSNKTRTAGFPKRDTKLNDNNRTSIIRPKIEKRAIPTTNAITKDKNKSCIVTDRKTLMLLSKKIDYLLSWSVTHTDRIKLLEFEMKQIEEELRCDFEDYQSEKRRIEKNLENIRLKTAKQANLIEEL</sequence>
<dbReference type="SUPFAM" id="SSF53448">
    <property type="entry name" value="Nucleotide-diphospho-sugar transferases"/>
    <property type="match status" value="1"/>
</dbReference>
<feature type="coiled-coil region" evidence="1">
    <location>
        <begin position="903"/>
        <end position="930"/>
    </location>
</feature>
<evidence type="ECO:0000256" key="2">
    <source>
        <dbReference type="SAM" id="MobiDB-lite"/>
    </source>
</evidence>
<dbReference type="Proteomes" id="UP000681722">
    <property type="component" value="Unassembled WGS sequence"/>
</dbReference>
<feature type="region of interest" description="Disordered" evidence="2">
    <location>
        <begin position="442"/>
        <end position="497"/>
    </location>
</feature>
<protein>
    <recommendedName>
        <fullName evidence="6">Glycosyltransferase 2-like domain-containing protein</fullName>
    </recommendedName>
</protein>
<dbReference type="InterPro" id="IPR029044">
    <property type="entry name" value="Nucleotide-diphossugar_trans"/>
</dbReference>
<keyword evidence="1" id="KW-0175">Coiled coil</keyword>
<reference evidence="3" key="1">
    <citation type="submission" date="2021-02" db="EMBL/GenBank/DDBJ databases">
        <authorList>
            <person name="Nowell W R."/>
        </authorList>
    </citation>
    <scope>NUCLEOTIDE SEQUENCE</scope>
</reference>
<feature type="region of interest" description="Disordered" evidence="2">
    <location>
        <begin position="511"/>
        <end position="545"/>
    </location>
</feature>
<keyword evidence="5" id="KW-1185">Reference proteome</keyword>
<feature type="region of interest" description="Disordered" evidence="2">
    <location>
        <begin position="778"/>
        <end position="834"/>
    </location>
</feature>
<gene>
    <name evidence="3" type="ORF">GPM918_LOCUS1626</name>
    <name evidence="4" type="ORF">SRO942_LOCUS1626</name>
</gene>
<feature type="compositionally biased region" description="Acidic residues" evidence="2">
    <location>
        <begin position="476"/>
        <end position="497"/>
    </location>
</feature>
<feature type="compositionally biased region" description="Acidic residues" evidence="2">
    <location>
        <begin position="517"/>
        <end position="544"/>
    </location>
</feature>
<dbReference type="Pfam" id="PF14989">
    <property type="entry name" value="CCDC32"/>
    <property type="match status" value="1"/>
</dbReference>
<dbReference type="EMBL" id="CAJNOQ010000157">
    <property type="protein sequence ID" value="CAF0765515.1"/>
    <property type="molecule type" value="Genomic_DNA"/>
</dbReference>
<organism evidence="3 5">
    <name type="scientific">Didymodactylos carnosus</name>
    <dbReference type="NCBI Taxonomy" id="1234261"/>
    <lineage>
        <taxon>Eukaryota</taxon>
        <taxon>Metazoa</taxon>
        <taxon>Spiralia</taxon>
        <taxon>Gnathifera</taxon>
        <taxon>Rotifera</taxon>
        <taxon>Eurotatoria</taxon>
        <taxon>Bdelloidea</taxon>
        <taxon>Philodinida</taxon>
        <taxon>Philodinidae</taxon>
        <taxon>Didymodactylos</taxon>
    </lineage>
</organism>
<evidence type="ECO:0000256" key="1">
    <source>
        <dbReference type="SAM" id="Coils"/>
    </source>
</evidence>
<name>A0A813QC00_9BILA</name>
<accession>A0A813QC00</accession>
<dbReference type="PANTHER" id="PTHR15555:SF0">
    <property type="entry name" value="ZINC FINGER HIT DOMAIN-CONTAINING PROTEIN 2"/>
    <property type="match status" value="1"/>
</dbReference>